<evidence type="ECO:0000313" key="9">
    <source>
        <dbReference type="EMBL" id="MFD1330766.1"/>
    </source>
</evidence>
<dbReference type="EMBL" id="JBHTMX010000006">
    <property type="protein sequence ID" value="MFD1330766.1"/>
    <property type="molecule type" value="Genomic_DNA"/>
</dbReference>
<evidence type="ECO:0000256" key="7">
    <source>
        <dbReference type="ARBA" id="ARBA00023136"/>
    </source>
</evidence>
<gene>
    <name evidence="9" type="ORF">ACFQ4O_02005</name>
</gene>
<name>A0ABW3Z3P1_9HYPH</name>
<feature type="transmembrane region" description="Helical" evidence="8">
    <location>
        <begin position="12"/>
        <end position="30"/>
    </location>
</feature>
<proteinExistence type="predicted"/>
<dbReference type="InterPro" id="IPR035906">
    <property type="entry name" value="MetI-like_sf"/>
</dbReference>
<evidence type="ECO:0000256" key="3">
    <source>
        <dbReference type="ARBA" id="ARBA00022475"/>
    </source>
</evidence>
<dbReference type="PANTHER" id="PTHR43357:SF3">
    <property type="entry name" value="FE(3+)-TRANSPORT SYSTEM PERMEASE PROTEIN FBPB 2"/>
    <property type="match status" value="1"/>
</dbReference>
<dbReference type="SUPFAM" id="SSF161098">
    <property type="entry name" value="MetI-like"/>
    <property type="match status" value="1"/>
</dbReference>
<keyword evidence="6 8" id="KW-1133">Transmembrane helix</keyword>
<evidence type="ECO:0000256" key="4">
    <source>
        <dbReference type="ARBA" id="ARBA00022519"/>
    </source>
</evidence>
<evidence type="ECO:0000256" key="1">
    <source>
        <dbReference type="ARBA" id="ARBA00004429"/>
    </source>
</evidence>
<keyword evidence="4" id="KW-0997">Cell inner membrane</keyword>
<feature type="transmembrane region" description="Helical" evidence="8">
    <location>
        <begin position="64"/>
        <end position="86"/>
    </location>
</feature>
<evidence type="ECO:0000256" key="2">
    <source>
        <dbReference type="ARBA" id="ARBA00022448"/>
    </source>
</evidence>
<dbReference type="Proteomes" id="UP001597171">
    <property type="component" value="Unassembled WGS sequence"/>
</dbReference>
<comment type="caution">
    <text evidence="9">The sequence shown here is derived from an EMBL/GenBank/DDBJ whole genome shotgun (WGS) entry which is preliminary data.</text>
</comment>
<evidence type="ECO:0000256" key="8">
    <source>
        <dbReference type="SAM" id="Phobius"/>
    </source>
</evidence>
<dbReference type="Gene3D" id="1.10.3720.10">
    <property type="entry name" value="MetI-like"/>
    <property type="match status" value="1"/>
</dbReference>
<evidence type="ECO:0000313" key="10">
    <source>
        <dbReference type="Proteomes" id="UP001597171"/>
    </source>
</evidence>
<organism evidence="9 10">
    <name type="scientific">Methylopila musalis</name>
    <dbReference type="NCBI Taxonomy" id="1134781"/>
    <lineage>
        <taxon>Bacteria</taxon>
        <taxon>Pseudomonadati</taxon>
        <taxon>Pseudomonadota</taxon>
        <taxon>Alphaproteobacteria</taxon>
        <taxon>Hyphomicrobiales</taxon>
        <taxon>Methylopilaceae</taxon>
        <taxon>Methylopila</taxon>
    </lineage>
</organism>
<reference evidence="10" key="1">
    <citation type="journal article" date="2019" name="Int. J. Syst. Evol. Microbiol.">
        <title>The Global Catalogue of Microorganisms (GCM) 10K type strain sequencing project: providing services to taxonomists for standard genome sequencing and annotation.</title>
        <authorList>
            <consortium name="The Broad Institute Genomics Platform"/>
            <consortium name="The Broad Institute Genome Sequencing Center for Infectious Disease"/>
            <person name="Wu L."/>
            <person name="Ma J."/>
        </authorList>
    </citation>
    <scope>NUCLEOTIDE SEQUENCE [LARGE SCALE GENOMIC DNA]</scope>
    <source>
        <strain evidence="10">CCUG 61696</strain>
    </source>
</reference>
<comment type="subcellular location">
    <subcellularLocation>
        <location evidence="1">Cell inner membrane</location>
        <topology evidence="1">Multi-pass membrane protein</topology>
    </subcellularLocation>
</comment>
<keyword evidence="10" id="KW-1185">Reference proteome</keyword>
<feature type="non-terminal residue" evidence="9">
    <location>
        <position position="1"/>
    </location>
</feature>
<keyword evidence="2" id="KW-0813">Transport</keyword>
<protein>
    <submittedName>
        <fullName evidence="9">Iron ABC transporter permease</fullName>
    </submittedName>
</protein>
<sequence length="89" mass="9063">GPAGVARRIHLPLAAPAVATAALLVFVDAMKELPATLLLRPLNVETLATHVYGEAARGTYESGAAAALAIVLCGLPPVALIARATLRRG</sequence>
<dbReference type="PANTHER" id="PTHR43357">
    <property type="entry name" value="INNER MEMBRANE ABC TRANSPORTER PERMEASE PROTEIN YDCV"/>
    <property type="match status" value="1"/>
</dbReference>
<evidence type="ECO:0000256" key="5">
    <source>
        <dbReference type="ARBA" id="ARBA00022692"/>
    </source>
</evidence>
<accession>A0ABW3Z3P1</accession>
<evidence type="ECO:0000256" key="6">
    <source>
        <dbReference type="ARBA" id="ARBA00022989"/>
    </source>
</evidence>
<keyword evidence="7 8" id="KW-0472">Membrane</keyword>
<keyword evidence="5 8" id="KW-0812">Transmembrane</keyword>
<keyword evidence="3" id="KW-1003">Cell membrane</keyword>